<proteinExistence type="inferred from homology"/>
<dbReference type="EMBL" id="VLTM01000004">
    <property type="protein sequence ID" value="KAA0167794.1"/>
    <property type="molecule type" value="Genomic_DNA"/>
</dbReference>
<comment type="cofactor">
    <cofactor evidence="1">
        <name>Zn(2+)</name>
        <dbReference type="ChEBI" id="CHEBI:29105"/>
    </cofactor>
</comment>
<keyword evidence="10" id="KW-1185">Reference proteome</keyword>
<evidence type="ECO:0000256" key="2">
    <source>
        <dbReference type="ARBA" id="ARBA00005988"/>
    </source>
</evidence>
<sequence>MARSLAATLAAALLAAAAALRVPSFYSSSAQLEAAVNALAGDCVRTMKVDSVSGTMRVVLEAEPPIVEPEPGKPAPEPTRALLFFGEHARELISPEVGLAFMRGLCAPHGKAPAWAHTAASVQFTILPLINRWGHDEVHKGHFCLRTNANDVDINRNWDAHWRPAQDGDPAQTGPGSGPFSEAETVAMRDAMTQAKPHLFVTVHSGAVGMYTPYAHSPKDVLEATAEEEKQANADAQRFRAAAGMLRGGKGGDEPDSAEATAARERVAKAASRHRRAVAMSSTLKQLASEFGTCPHGSAGHELGYLCPGTCLDYAWDVLDVPLTYAYEVWDLEARGNRGAGPWASTGRVEDTDERRMTMFASALLGAEAQRGGPPGDGEEAAGQGGDGVGQARFQTEEEQDGAGGADAWMGTGGGLPDDVGGLVARAREDGLDGASDNGRPGAVWGGLAEAGNAASTQPVLGILPTATALERAMTGLHPGEYVLPDAVSQSLLQAAAEPAGPEHQAAVAEHSRATSAHGAARAHLEQLHARHQQSTAQSAALAQRISALQAGINEDRAKELAAMRASLMPEVAAGMQVDTLAPAPMPSPEQLSGVALLQAGSLAAGGRRRRAFADASVALEQAFAADGQEGATSAEAKTLEDERCIAQFNPLVKGDFDAVVERWTAVLASTAAQAHRAVSAKSL</sequence>
<dbReference type="EMBL" id="VLTL01000005">
    <property type="protein sequence ID" value="KAA0171663.1"/>
    <property type="molecule type" value="Genomic_DNA"/>
</dbReference>
<dbReference type="Pfam" id="PF00246">
    <property type="entry name" value="Peptidase_M14"/>
    <property type="match status" value="1"/>
</dbReference>
<evidence type="ECO:0000313" key="10">
    <source>
        <dbReference type="Proteomes" id="UP000323011"/>
    </source>
</evidence>
<dbReference type="EMBL" id="VLTN01000021">
    <property type="protein sequence ID" value="KAA0152349.1"/>
    <property type="molecule type" value="Genomic_DNA"/>
</dbReference>
<comment type="similarity">
    <text evidence="2 3">Belongs to the peptidase M14 family.</text>
</comment>
<feature type="region of interest" description="Disordered" evidence="4">
    <location>
        <begin position="161"/>
        <end position="181"/>
    </location>
</feature>
<evidence type="ECO:0000313" key="9">
    <source>
        <dbReference type="EMBL" id="KAA0171663.1"/>
    </source>
</evidence>
<evidence type="ECO:0000256" key="5">
    <source>
        <dbReference type="SAM" id="SignalP"/>
    </source>
</evidence>
<protein>
    <recommendedName>
        <fullName evidence="6">Peptidase M14 domain-containing protein</fullName>
    </recommendedName>
</protein>
<dbReference type="InterPro" id="IPR000834">
    <property type="entry name" value="Peptidase_M14"/>
</dbReference>
<dbReference type="SMART" id="SM00631">
    <property type="entry name" value="Zn_pept"/>
    <property type="match status" value="1"/>
</dbReference>
<dbReference type="SUPFAM" id="SSF53187">
    <property type="entry name" value="Zn-dependent exopeptidases"/>
    <property type="match status" value="1"/>
</dbReference>
<dbReference type="Proteomes" id="UP000324907">
    <property type="component" value="Unassembled WGS sequence"/>
</dbReference>
<keyword evidence="5" id="KW-0732">Signal</keyword>
<organism evidence="8 12">
    <name type="scientific">Cafeteria roenbergensis</name>
    <name type="common">Marine flagellate</name>
    <dbReference type="NCBI Taxonomy" id="33653"/>
    <lineage>
        <taxon>Eukaryota</taxon>
        <taxon>Sar</taxon>
        <taxon>Stramenopiles</taxon>
        <taxon>Bigyra</taxon>
        <taxon>Opalozoa</taxon>
        <taxon>Bicosoecida</taxon>
        <taxon>Cafeteriaceae</taxon>
        <taxon>Cafeteria</taxon>
    </lineage>
</organism>
<dbReference type="Gene3D" id="3.40.630.10">
    <property type="entry name" value="Zn peptidases"/>
    <property type="match status" value="1"/>
</dbReference>
<comment type="caution">
    <text evidence="8">The sequence shown here is derived from an EMBL/GenBank/DDBJ whole genome shotgun (WGS) entry which is preliminary data.</text>
</comment>
<evidence type="ECO:0000313" key="12">
    <source>
        <dbReference type="Proteomes" id="UP000325113"/>
    </source>
</evidence>
<name>A0A5A8DSX1_CAFRO</name>
<dbReference type="GO" id="GO:0008270">
    <property type="term" value="F:zinc ion binding"/>
    <property type="evidence" value="ECO:0007669"/>
    <property type="project" value="InterPro"/>
</dbReference>
<dbReference type="GO" id="GO:0006508">
    <property type="term" value="P:proteolysis"/>
    <property type="evidence" value="ECO:0007669"/>
    <property type="project" value="InterPro"/>
</dbReference>
<gene>
    <name evidence="9" type="ORF">FNF28_00596</name>
    <name evidence="7" type="ORF">FNF29_03915</name>
    <name evidence="8" type="ORF">FNF31_00729</name>
</gene>
<evidence type="ECO:0000256" key="1">
    <source>
        <dbReference type="ARBA" id="ARBA00001947"/>
    </source>
</evidence>
<dbReference type="PANTHER" id="PTHR11705:SF119">
    <property type="entry name" value="OS02G0119300 PROTEIN"/>
    <property type="match status" value="1"/>
</dbReference>
<evidence type="ECO:0000259" key="6">
    <source>
        <dbReference type="PROSITE" id="PS52035"/>
    </source>
</evidence>
<dbReference type="PANTHER" id="PTHR11705">
    <property type="entry name" value="PROTEASE FAMILY M14 CARBOXYPEPTIDASE A,B"/>
    <property type="match status" value="1"/>
</dbReference>
<dbReference type="Proteomes" id="UP000325113">
    <property type="component" value="Unassembled WGS sequence"/>
</dbReference>
<dbReference type="AlphaFoldDB" id="A0A5A8DSX1"/>
<evidence type="ECO:0000313" key="8">
    <source>
        <dbReference type="EMBL" id="KAA0167794.1"/>
    </source>
</evidence>
<dbReference type="GO" id="GO:0005615">
    <property type="term" value="C:extracellular space"/>
    <property type="evidence" value="ECO:0007669"/>
    <property type="project" value="TreeGrafter"/>
</dbReference>
<feature type="region of interest" description="Disordered" evidence="4">
    <location>
        <begin position="368"/>
        <end position="390"/>
    </location>
</feature>
<evidence type="ECO:0000256" key="3">
    <source>
        <dbReference type="PROSITE-ProRule" id="PRU01379"/>
    </source>
</evidence>
<evidence type="ECO:0000256" key="4">
    <source>
        <dbReference type="SAM" id="MobiDB-lite"/>
    </source>
</evidence>
<reference evidence="10 11" key="1">
    <citation type="submission" date="2019-07" db="EMBL/GenBank/DDBJ databases">
        <title>Genomes of Cafeteria roenbergensis.</title>
        <authorList>
            <person name="Fischer M.G."/>
            <person name="Hackl T."/>
            <person name="Roman M."/>
        </authorList>
    </citation>
    <scope>NUCLEOTIDE SEQUENCE [LARGE SCALE GENOMIC DNA]</scope>
    <source>
        <strain evidence="7 10">BVI</strain>
        <strain evidence="8 12">Cflag</strain>
        <strain evidence="9 11">RCC970-E3</strain>
    </source>
</reference>
<accession>A0A5A8DSX1</accession>
<feature type="active site" description="Proton donor/acceptor" evidence="3">
    <location>
        <position position="328"/>
    </location>
</feature>
<feature type="region of interest" description="Disordered" evidence="4">
    <location>
        <begin position="497"/>
        <end position="528"/>
    </location>
</feature>
<feature type="domain" description="Peptidase M14" evidence="6">
    <location>
        <begin position="24"/>
        <end position="365"/>
    </location>
</feature>
<evidence type="ECO:0000313" key="7">
    <source>
        <dbReference type="EMBL" id="KAA0152349.1"/>
    </source>
</evidence>
<dbReference type="Proteomes" id="UP000323011">
    <property type="component" value="Unassembled WGS sequence"/>
</dbReference>
<dbReference type="PROSITE" id="PS52035">
    <property type="entry name" value="PEPTIDASE_M14"/>
    <property type="match status" value="1"/>
</dbReference>
<feature type="region of interest" description="Disordered" evidence="4">
    <location>
        <begin position="397"/>
        <end position="416"/>
    </location>
</feature>
<feature type="signal peptide" evidence="5">
    <location>
        <begin position="1"/>
        <end position="19"/>
    </location>
</feature>
<dbReference type="GO" id="GO:0004181">
    <property type="term" value="F:metallocarboxypeptidase activity"/>
    <property type="evidence" value="ECO:0007669"/>
    <property type="project" value="InterPro"/>
</dbReference>
<feature type="chain" id="PRO_5033472973" description="Peptidase M14 domain-containing protein" evidence="5">
    <location>
        <begin position="20"/>
        <end position="684"/>
    </location>
</feature>
<evidence type="ECO:0000313" key="11">
    <source>
        <dbReference type="Proteomes" id="UP000324907"/>
    </source>
</evidence>